<reference evidence="1 2" key="1">
    <citation type="submission" date="2024-09" db="EMBL/GenBank/DDBJ databases">
        <authorList>
            <person name="Sun Q."/>
            <person name="Mori K."/>
        </authorList>
    </citation>
    <scope>NUCLEOTIDE SEQUENCE [LARGE SCALE GENOMIC DNA]</scope>
    <source>
        <strain evidence="1 2">JCM 6917</strain>
    </source>
</reference>
<gene>
    <name evidence="1" type="ORF">ACFF45_14880</name>
</gene>
<keyword evidence="2" id="KW-1185">Reference proteome</keyword>
<evidence type="ECO:0000313" key="2">
    <source>
        <dbReference type="Proteomes" id="UP001589709"/>
    </source>
</evidence>
<evidence type="ECO:0000313" key="1">
    <source>
        <dbReference type="EMBL" id="MFB9463956.1"/>
    </source>
</evidence>
<comment type="caution">
    <text evidence="1">The sequence shown here is derived from an EMBL/GenBank/DDBJ whole genome shotgun (WGS) entry which is preliminary data.</text>
</comment>
<organism evidence="1 2">
    <name type="scientific">Streptomyces cinereospinus</name>
    <dbReference type="NCBI Taxonomy" id="285561"/>
    <lineage>
        <taxon>Bacteria</taxon>
        <taxon>Bacillati</taxon>
        <taxon>Actinomycetota</taxon>
        <taxon>Actinomycetes</taxon>
        <taxon>Kitasatosporales</taxon>
        <taxon>Streptomycetaceae</taxon>
        <taxon>Streptomyces</taxon>
    </lineage>
</organism>
<accession>A0ABV5N170</accession>
<dbReference type="EMBL" id="JBHMCY010000024">
    <property type="protein sequence ID" value="MFB9463956.1"/>
    <property type="molecule type" value="Genomic_DNA"/>
</dbReference>
<sequence length="78" mass="8408">MEDLLAGRVRGLTRQTRTGRPAAALARQRPDPVLNGHRARLDGLVRTAAGRTGECPPAARGAARQWLRPGLHLSPKLP</sequence>
<dbReference type="Proteomes" id="UP001589709">
    <property type="component" value="Unassembled WGS sequence"/>
</dbReference>
<dbReference type="RefSeq" id="WP_381346466.1">
    <property type="nucleotide sequence ID" value="NZ_JBHMCY010000024.1"/>
</dbReference>
<name>A0ABV5N170_9ACTN</name>
<protein>
    <submittedName>
        <fullName evidence="1">Uncharacterized protein</fullName>
    </submittedName>
</protein>
<proteinExistence type="predicted"/>